<feature type="domain" description="Cadherin-like beta-sandwich-like" evidence="2">
    <location>
        <begin position="2310"/>
        <end position="2380"/>
    </location>
</feature>
<dbReference type="OrthoDB" id="383577at2"/>
<accession>U4KTC8</accession>
<dbReference type="RefSeq" id="WP_030005324.1">
    <property type="nucleotide sequence ID" value="NC_022549.1"/>
</dbReference>
<dbReference type="KEGG" id="abra:BN85314430"/>
<dbReference type="InterPro" id="IPR025883">
    <property type="entry name" value="Cadherin-like_domain"/>
</dbReference>
<evidence type="ECO:0000313" key="4">
    <source>
        <dbReference type="Proteomes" id="UP000032737"/>
    </source>
</evidence>
<feature type="domain" description="Cadherin-like beta-sandwich-like" evidence="2">
    <location>
        <begin position="2803"/>
        <end position="2873"/>
    </location>
</feature>
<feature type="domain" description="Cadherin-like beta-sandwich-like" evidence="2">
    <location>
        <begin position="1929"/>
        <end position="1999"/>
    </location>
</feature>
<dbReference type="STRING" id="61635.BN85314430"/>
<gene>
    <name evidence="3" type="ORF">BN85314430</name>
</gene>
<dbReference type="EMBL" id="FO681348">
    <property type="protein sequence ID" value="CCV66464.1"/>
    <property type="molecule type" value="Genomic_DNA"/>
</dbReference>
<reference evidence="3 4" key="1">
    <citation type="journal article" date="2013" name="J. Mol. Microbiol. Biotechnol.">
        <title>Analysis of the Complete Genomes of Acholeplasma brassicae , A. palmae and A. laidlawii and Their Comparison to the Obligate Parasites from ' Candidatus Phytoplasma'.</title>
        <authorList>
            <person name="Kube M."/>
            <person name="Siewert C."/>
            <person name="Migdoll A.M."/>
            <person name="Duduk B."/>
            <person name="Holz S."/>
            <person name="Rabus R."/>
            <person name="Seemuller E."/>
            <person name="Mitrovic J."/>
            <person name="Muller I."/>
            <person name="Buttner C."/>
            <person name="Reinhardt R."/>
        </authorList>
    </citation>
    <scope>NUCLEOTIDE SEQUENCE [LARGE SCALE GENOMIC DNA]</scope>
    <source>
        <strain evidence="4">0502</strain>
    </source>
</reference>
<keyword evidence="1" id="KW-1133">Transmembrane helix</keyword>
<keyword evidence="1" id="KW-0472">Membrane</keyword>
<keyword evidence="4" id="KW-1185">Reference proteome</keyword>
<feature type="domain" description="Cadherin-like beta-sandwich-like" evidence="2">
    <location>
        <begin position="1819"/>
        <end position="1908"/>
    </location>
</feature>
<organism evidence="3 4">
    <name type="scientific">Acholeplasma brassicae</name>
    <dbReference type="NCBI Taxonomy" id="61635"/>
    <lineage>
        <taxon>Bacteria</taxon>
        <taxon>Bacillati</taxon>
        <taxon>Mycoplasmatota</taxon>
        <taxon>Mollicutes</taxon>
        <taxon>Acholeplasmatales</taxon>
        <taxon>Acholeplasmataceae</taxon>
        <taxon>Acholeplasma</taxon>
    </lineage>
</organism>
<dbReference type="Pfam" id="PF12733">
    <property type="entry name" value="Cadherin-like"/>
    <property type="match status" value="10"/>
</dbReference>
<feature type="domain" description="Cadherin-like beta-sandwich-like" evidence="2">
    <location>
        <begin position="4032"/>
        <end position="4123"/>
    </location>
</feature>
<feature type="domain" description="Cadherin-like beta-sandwich-like" evidence="2">
    <location>
        <begin position="862"/>
        <end position="937"/>
    </location>
</feature>
<evidence type="ECO:0000256" key="1">
    <source>
        <dbReference type="SAM" id="Phobius"/>
    </source>
</evidence>
<protein>
    <recommendedName>
        <fullName evidence="2">Cadherin-like beta-sandwich-like domain-containing protein</fullName>
    </recommendedName>
</protein>
<feature type="domain" description="Cadherin-like beta-sandwich-like" evidence="2">
    <location>
        <begin position="3550"/>
        <end position="3627"/>
    </location>
</feature>
<dbReference type="HOGENOM" id="CLU_223926_0_0_14"/>
<feature type="domain" description="Cadherin-like beta-sandwich-like" evidence="2">
    <location>
        <begin position="1437"/>
        <end position="1526"/>
    </location>
</feature>
<feature type="domain" description="Cadherin-like beta-sandwich-like" evidence="2">
    <location>
        <begin position="1547"/>
        <end position="1617"/>
    </location>
</feature>
<keyword evidence="1" id="KW-0812">Transmembrane</keyword>
<evidence type="ECO:0000313" key="3">
    <source>
        <dbReference type="EMBL" id="CCV66464.1"/>
    </source>
</evidence>
<name>U4KTC8_9MOLU</name>
<proteinExistence type="predicted"/>
<feature type="domain" description="Cadherin-like beta-sandwich-like" evidence="2">
    <location>
        <begin position="3943"/>
        <end position="4022"/>
    </location>
</feature>
<dbReference type="Proteomes" id="UP000032737">
    <property type="component" value="Chromosome"/>
</dbReference>
<feature type="transmembrane region" description="Helical" evidence="1">
    <location>
        <begin position="4129"/>
        <end position="4153"/>
    </location>
</feature>
<evidence type="ECO:0000259" key="2">
    <source>
        <dbReference type="Pfam" id="PF12733"/>
    </source>
</evidence>
<sequence>MKRFLTYMVLGLFAVMSFSLSTKQIEANTNQFEFSFRFAGTEVSSIEPSELSNYVDEYGDVMIDVFVKSIGQERTLDAMQATWQITNENVKFNDYVINIPEITTGRDKETIFTSITSTVNFGFGWNAKKVFNWTLPADTDMRVATLAFTPGAYDFLSPFSIGVDFLGYGAALADTSLNIHYDRTKVKVNPIVVSSAGEDASLSSLTVGGQPISVGADGSNYNTSITYGDSLLSLETLIKALPTKASAVVTLEKSTTGNVKVNDVVTITITDGGVSQTHTVTFIDVGSPILELSQLNFLANGYGISPVFNPATTNYQIEIPGAQQATGFSINPVAVESYAITEVFLNNELQLKVNGKYQFSNLTGGDHTVLVIVKAGDESKNYTLNVNQKVLDSTATIQDFGVVVSKYPTASGTESIDVFGTSTLLENQDKFSFKVNFIESTIKKVDFLVKVDGTQTLAGTLTKNTTIAGQWSYVTGISVPKGKTAEVILNATAENGDIASNTFFVQRAQSSYAELGQSDILLSENGVDYTAVRSNNIYTYNVREDQTTSLLFKVLSTSNALKENASITLRDADTNALIPGGNISVSAQEGSKSYKIVVVSEDGLVTNEYTLNVVRLSNDLSFSIKVTKTGSLDELLNTASFTLSGSKWIAQTKLAYEVSGVDIFLEANHPNATISIKNNGGGTFATTNQNSLSGSLGYNLVTEQTRTFIVTITAENKVTMDYEISITREKANTINTLASFMIGGNQPGDFIADQVPPTTYQKLVLDPDLTAPTLYVNAEVTGGNTLGYTTVKYEYKRSSDTTYTTGQSITYVRGVIYDVKVTVTSQAGVSNTYLVQMVVADTNNQINDVLIEDASNNGIPFSFDKTKMTYTIEVNAPVASLKFNVTKDSDSASLTSGADANGFVTLLQAGQTTVVKLYLTSESGDKGTEYTFNIVRKAYRSNTDINSIEVIVSNEYGTSSFTPTYDSTRSAYYLRIDSTYYANVVVKATLPTISTGSYFNGNKQVFSETKTIAAGSEATYQIRVVAEDGQTYQDYPVIVKRANQTTTFDHVVLNGQTYTFSQFVAGTLDLRSMEIPFSLSRMDLTIEESDTSRATVELTNPALIDGQWVFNSTGVVEFRFTMLAEDQTTKTTYKIQLTRLQASTDASLKEFQFNSSIGNLLEGVVPVESGNNVTYTIRVDRGVTIDSIVATPNHPNATKNILYTSLDLVAGGEKQFSITVEAEDKTIKRNYHVVIIQKNDNHVVNDISFAGIDYDFTTHVNSVNLGSFLFSHKTFLVTVNREDTYSKVLVDGVLVSLDLNNQFVYNLKQGSQSLTIQTESEFGTKGAIYRYTYTQEVASSEAVLKSLSAKVDGVDLLSGMTLNNLIELSLDRSYNGKTITLLGVADKNGTITSGNTSKALSVGLNTFEVIVRSEDGTTSSTYTIKIYVHSSVSTLNTLSISELSSFTYDQGVTSYDLGLFNYSAHQGKLTLNLTYGDTYAKLYIDGVLTTQTSVSYNLKEGSHVITVRVVAEDTQTEVNYTLSYERLSAKTDNNLEGLEVMVGGVNQLDNFDPLTLSYELRVDRSITSLEIIASVNPSALSKVSGAGTKVVNVGVENTYLVVVTAEDGQTRTYQIKVVSKNDVNEINNIVISAISYDFGSHVNTKDLGSFPYSQKSLTIRVEKADPWMTILVDGVLVTLNQNKEFTYTLKQGTNTFKIEGVSEYGTKGESYLYQYTQEVASSEAILKSLSAKVDGVDLLSGVALNNLIELSLDRSYNGKTITLLGVADKNGTITSGNTSKALSVGLNTFEVIVRSEDGTTSSTYTIKIYVYSSVSTLNTLSISELSSFIYDNQVFSYDLGVFNYSAHQGKLTLNLTYGDTYAKLYIDGVLTTQTSVSYNLKEGSHVITVRVVAEDTQTEVNYTLSYERLSAKTDNNLEGLEVMVGGVNQLENFDPSTLSYELRVDRSITSLEIIASVNPSALSKVSGAGTKVVNVGVDNTYLVVVTAEDGQTRTYQIKVVSKNDVNEINNIVISGISYDFSSHVNTKDLGSFPYSQKSLTIRVEKADPWMTILVDGLLVTLNQNKEFTYTLKQGDNTFSIEGVSEYGTKGESYLYQYTQEVASSEAVLKSLSAKVDGVDLLSGMTLSKLTELEIPRSYVGKTISILGVADHNGTVTGGNGSKALTTGLNTFEVIVKSEDGLFVATYVIKIYVVSDVASITNLSINELSNVVFDKQIHQYDLGIFNYSDYQTFRFNLTYLDQYAKLYVDGSLQTLSAFDYSLKTGTHVIVIKVIAEDLKTEVIYEFYYERLSAKTDNNLEGLEVMVGGVNQLDNFDPSTLSYELRVDRSVSALEILASVNPSALSKVSGAGTKVVNVGVDNTYLVVVTAEDGQTKTYQIKVVSKNDVNEINNIVISGISYDFSSHINTQDLGSFPYSQKSLTIRVEKADPFMTILVDGLLVTLNQNKEFTYTLKQGDNTFSIEGVSEYGTKGEAYLYQYTQEVASSEAVLKSLSAKVDGVDLLEGMTLNHLMEVRIDRINQNKTITLFGVADHNGSVIEGNGVKVVVGGLNTFKFVVRSEDNSVLSEYTLLVYVLNDDNEVSDLVLDGNSLDSFDQNTRKYVITTPYTYDILSVDVLVVMTNSNSRAVITNQGQIILKDGKNIILITVRSEYMQFKNDASKDKVFEIEITREKAFIDTDLSNLVVTDELGNVLNFDTVVSYKSGIYNYNITLDKTYKLSGITIEATLKNALKQQLTGDTGYFTIIKQADQTIKQTFNFVVSAENNQSKTYSITILQGTTLSSDTTIKSASLRDFFGVEYLSQENAFDKETLTYQINVPYLVTNLNLTVLTNDQKAVVSGSGQYAIMGDYLQISFVVTAEDKSVGETYTIEIHRQQASTNANLNLLEVKDEQGNLLVGLLDDHPTKLVFEQSKLAYRFKLDRSHELVDIFAVSEDSNARVTGDLATQFVLGGVINTLKVLVVAEDGKTQKTYFIYIEVKNSEASLLDLSVDGFSINYQPTIDTYDLGQVSKEVQQINIQGVLGDDYMNVTGLGRQVLTDGLNRFLVVVTSDDLTTKKTYEILVTKEKSNDGSISEDNVLYDLLVEGTKYSYDLEFDELTYVYDLTLAYEDDKFFLNGIKNPRASLTGGGLYALNPGDTKTIVVYVTAEDGTKGQNYLVNVTREEPSNLNQLLEFYVIENGVRYDLDETKTYQEITVNEHTSEITFGGVWPSNSKVTGLGVVSVIGSEKLYTIIVTSQSGNSKAYNVQVLKTSTDNLLSDLVVKDTKTGDILDYDPVFNPTTLNYMIDLTLRSDVIEVEIIATKNHAGAMVKGDGIHSLRSGVGMTTDRFNVTVTAQDGLSERTYVITISRNIDPNDDITIDELSLYGNTTLFLGNHVYPMALTQFTTSQLEYEITVPYQTSRMLLQVTNQNGATVYGAGEQIINENEVLIAFFLVSKSGKVTSDTYVIRVIKEEPNSDNTLKSLQINGVLIEGFNPNLTNYELTVDSDKVSQLHVQATKNHGLSTLSGDLGNMPITRGKNTINITVVSESNESKVYQIVINAFSFDNTLLALGVENYDLDPIFDVNTLTYIVEVPYDVNMVNITGKAKNTSIITGLGVKSLAVGSNVFSIYVTSESGLEGKRYQIEVYRTEASDDTTLENLVVKDKNGNILSFTSPFNKDIKDYVINLDASTNLNSVIVEGIASNENASVYGVGNVLLGGFVDGLYHTIIKVSVMAESGLVEEYTISFYRGIVLDDQAEIETLDLFGSNSLNYLGTQSNAQSIFDVSIKTYTIYVPHDVKNMNLMVTATGIVYGAGIKVFGQTNELTYTVRVTSKSGTTSSETYTINVIKQEAQTDNLLDSILIDGLALKDFDPNKTNYLIQIPMNPNKTSIYLDVQGKENQQIQGVGNKQLHPGENVFNLLVTAQNGEIKTYTVVVNYVDSNALLDSLYVKGSSEQTYKEETSITYFDQNSFDKLTFSYVVKVDVSTRYVRLTGTTEDQQSGARVQGFRTYEFKTSEPTKTIEIEVVSADGLQSQIYTILLTRDGVSDTDARLTSLVVEGKKLAFNPSMYHYQVSVGAKQETLKLSAQSFSPNAKVSVLGYEYLGESNELSIELDRLDVGKNEVLIKVEAQDGSIMYYRLSITKDSQPDYLLSVLLIITFLLWVITVAFFLVKLSRNKKQTTRRGLII</sequence>